<feature type="region of interest" description="Disordered" evidence="5">
    <location>
        <begin position="1"/>
        <end position="22"/>
    </location>
</feature>
<dbReference type="InterPro" id="IPR013762">
    <property type="entry name" value="Integrase-like_cat_sf"/>
</dbReference>
<dbReference type="SUPFAM" id="SSF56349">
    <property type="entry name" value="DNA breaking-rejoining enzymes"/>
    <property type="match status" value="1"/>
</dbReference>
<dbReference type="Gene3D" id="1.10.150.130">
    <property type="match status" value="1"/>
</dbReference>
<dbReference type="InterPro" id="IPR053876">
    <property type="entry name" value="Phage_int_M"/>
</dbReference>
<dbReference type="InterPro" id="IPR010998">
    <property type="entry name" value="Integrase_recombinase_N"/>
</dbReference>
<dbReference type="InterPro" id="IPR002104">
    <property type="entry name" value="Integrase_catalytic"/>
</dbReference>
<reference evidence="8 9" key="1">
    <citation type="submission" date="2018-03" db="EMBL/GenBank/DDBJ databases">
        <title>Genomic Encyclopedia of Archaeal and Bacterial Type Strains, Phase II (KMG-II): from individual species to whole genera.</title>
        <authorList>
            <person name="Goeker M."/>
        </authorList>
    </citation>
    <scope>NUCLEOTIDE SEQUENCE [LARGE SCALE GENOMIC DNA]</scope>
    <source>
        <strain evidence="8 9">DSM 45416</strain>
    </source>
</reference>
<keyword evidence="9" id="KW-1185">Reference proteome</keyword>
<dbReference type="PANTHER" id="PTHR30349:SF64">
    <property type="entry name" value="PROPHAGE INTEGRASE INTD-RELATED"/>
    <property type="match status" value="1"/>
</dbReference>
<accession>A0A2T0TP46</accession>
<proteinExistence type="inferred from homology"/>
<sequence length="364" mass="40492">MASIARRPDGTHRARFRDAAGREHARHFKRKVDAQRWLDEMTAAMVTGQYVDPAAGRLTVREYAEQWRAAQVHRPTTAAHVETMLRRHVYPTLGQKRLASVLPSDIQGLVKRLSADLAPATVGVVHRILAAVFKAAVRDRRIVASPCEGTRLPKVHRGRIEPLSWEAVQALTDAMPDRYQALTTLAAGTGLRQGEVFGLTVDRIDFLRRQLTVDRQLVTIPDRAPYLAPPKTQASVRLVPLPQVVLDALAAHLAEWPTDGLVFNTELGAPIRRTAFSARVWRPAVRRAGLSGVTFHSLRHFYASLLIRHGESVKTVQARLGHASAAETLDTYSHLWPDSDDRTRAAVDSVMRGSADYVRTEHPL</sequence>
<comment type="caution">
    <text evidence="8">The sequence shown here is derived from an EMBL/GenBank/DDBJ whole genome shotgun (WGS) entry which is preliminary data.</text>
</comment>
<dbReference type="InterPro" id="IPR011010">
    <property type="entry name" value="DNA_brk_join_enz"/>
</dbReference>
<feature type="domain" description="Tyr recombinase" evidence="6">
    <location>
        <begin position="158"/>
        <end position="348"/>
    </location>
</feature>
<evidence type="ECO:0000256" key="4">
    <source>
        <dbReference type="PROSITE-ProRule" id="PRU01248"/>
    </source>
</evidence>
<evidence type="ECO:0000256" key="1">
    <source>
        <dbReference type="ARBA" id="ARBA00008857"/>
    </source>
</evidence>
<dbReference type="AlphaFoldDB" id="A0A2T0TP46"/>
<dbReference type="Pfam" id="PF00589">
    <property type="entry name" value="Phage_integrase"/>
    <property type="match status" value="1"/>
</dbReference>
<dbReference type="InterPro" id="IPR050090">
    <property type="entry name" value="Tyrosine_recombinase_XerCD"/>
</dbReference>
<evidence type="ECO:0000313" key="8">
    <source>
        <dbReference type="EMBL" id="PRY47423.1"/>
    </source>
</evidence>
<keyword evidence="2 4" id="KW-0238">DNA-binding</keyword>
<dbReference type="PANTHER" id="PTHR30349">
    <property type="entry name" value="PHAGE INTEGRASE-RELATED"/>
    <property type="match status" value="1"/>
</dbReference>
<dbReference type="InterPro" id="IPR044068">
    <property type="entry name" value="CB"/>
</dbReference>
<keyword evidence="3" id="KW-0233">DNA recombination</keyword>
<dbReference type="GO" id="GO:0003677">
    <property type="term" value="F:DNA binding"/>
    <property type="evidence" value="ECO:0007669"/>
    <property type="project" value="UniProtKB-UniRule"/>
</dbReference>
<dbReference type="PROSITE" id="PS51900">
    <property type="entry name" value="CB"/>
    <property type="match status" value="1"/>
</dbReference>
<name>A0A2T0TP46_9ACTN</name>
<dbReference type="GO" id="GO:0006310">
    <property type="term" value="P:DNA recombination"/>
    <property type="evidence" value="ECO:0007669"/>
    <property type="project" value="UniProtKB-KW"/>
</dbReference>
<dbReference type="Pfam" id="PF22022">
    <property type="entry name" value="Phage_int_M"/>
    <property type="match status" value="1"/>
</dbReference>
<dbReference type="Proteomes" id="UP000239210">
    <property type="component" value="Unassembled WGS sequence"/>
</dbReference>
<evidence type="ECO:0000256" key="5">
    <source>
        <dbReference type="SAM" id="MobiDB-lite"/>
    </source>
</evidence>
<evidence type="ECO:0000313" key="9">
    <source>
        <dbReference type="Proteomes" id="UP000239210"/>
    </source>
</evidence>
<dbReference type="CDD" id="cd01189">
    <property type="entry name" value="INT_ICEBs1_C_like"/>
    <property type="match status" value="1"/>
</dbReference>
<evidence type="ECO:0000259" key="6">
    <source>
        <dbReference type="PROSITE" id="PS51898"/>
    </source>
</evidence>
<evidence type="ECO:0000256" key="2">
    <source>
        <dbReference type="ARBA" id="ARBA00023125"/>
    </source>
</evidence>
<dbReference type="PROSITE" id="PS51898">
    <property type="entry name" value="TYR_RECOMBINASE"/>
    <property type="match status" value="1"/>
</dbReference>
<evidence type="ECO:0000256" key="3">
    <source>
        <dbReference type="ARBA" id="ARBA00023172"/>
    </source>
</evidence>
<dbReference type="Gene3D" id="1.10.443.10">
    <property type="entry name" value="Intergrase catalytic core"/>
    <property type="match status" value="1"/>
</dbReference>
<dbReference type="OrthoDB" id="1822491at2"/>
<comment type="similarity">
    <text evidence="1">Belongs to the 'phage' integrase family.</text>
</comment>
<dbReference type="EMBL" id="PVTG01000014">
    <property type="protein sequence ID" value="PRY47423.1"/>
    <property type="molecule type" value="Genomic_DNA"/>
</dbReference>
<gene>
    <name evidence="8" type="ORF">LY71_11457</name>
</gene>
<feature type="domain" description="Core-binding (CB)" evidence="7">
    <location>
        <begin position="58"/>
        <end position="137"/>
    </location>
</feature>
<organism evidence="8 9">
    <name type="scientific">Geodermatophilus tzadiensis</name>
    <dbReference type="NCBI Taxonomy" id="1137988"/>
    <lineage>
        <taxon>Bacteria</taxon>
        <taxon>Bacillati</taxon>
        <taxon>Actinomycetota</taxon>
        <taxon>Actinomycetes</taxon>
        <taxon>Geodermatophilales</taxon>
        <taxon>Geodermatophilaceae</taxon>
        <taxon>Geodermatophilus</taxon>
    </lineage>
</organism>
<evidence type="ECO:0000259" key="7">
    <source>
        <dbReference type="PROSITE" id="PS51900"/>
    </source>
</evidence>
<dbReference type="RefSeq" id="WP_106279845.1">
    <property type="nucleotide sequence ID" value="NZ_PVTG01000014.1"/>
</dbReference>
<dbReference type="GO" id="GO:0015074">
    <property type="term" value="P:DNA integration"/>
    <property type="evidence" value="ECO:0007669"/>
    <property type="project" value="InterPro"/>
</dbReference>
<protein>
    <submittedName>
        <fullName evidence="8">Site-specific recombinase XerD</fullName>
    </submittedName>
</protein>